<evidence type="ECO:0000313" key="5">
    <source>
        <dbReference type="Proteomes" id="UP000784880"/>
    </source>
</evidence>
<feature type="domain" description="BMC" evidence="3">
    <location>
        <begin position="6"/>
        <end position="93"/>
    </location>
</feature>
<evidence type="ECO:0000256" key="2">
    <source>
        <dbReference type="SAM" id="MobiDB-lite"/>
    </source>
</evidence>
<protein>
    <submittedName>
        <fullName evidence="4">BMC domain-containing protein</fullName>
    </submittedName>
</protein>
<dbReference type="RefSeq" id="WP_217068607.1">
    <property type="nucleotide sequence ID" value="NZ_JAHQCS010000169.1"/>
</dbReference>
<dbReference type="PROSITE" id="PS51930">
    <property type="entry name" value="BMC_2"/>
    <property type="match status" value="1"/>
</dbReference>
<evidence type="ECO:0000313" key="4">
    <source>
        <dbReference type="EMBL" id="MBU9714221.1"/>
    </source>
</evidence>
<dbReference type="Pfam" id="PF00936">
    <property type="entry name" value="BMC"/>
    <property type="match status" value="1"/>
</dbReference>
<dbReference type="EMBL" id="JAHQCS010000169">
    <property type="protein sequence ID" value="MBU9714221.1"/>
    <property type="molecule type" value="Genomic_DNA"/>
</dbReference>
<feature type="region of interest" description="Disordered" evidence="2">
    <location>
        <begin position="118"/>
        <end position="139"/>
    </location>
</feature>
<dbReference type="InterPro" id="IPR044872">
    <property type="entry name" value="CcmK/CsoS1_BMC"/>
</dbReference>
<accession>A0ABS6JKW2</accession>
<dbReference type="PANTHER" id="PTHR33941:SF11">
    <property type="entry name" value="BACTERIAL MICROCOMPARTMENT SHELL PROTEIN PDUJ"/>
    <property type="match status" value="1"/>
</dbReference>
<comment type="caution">
    <text evidence="4">The sequence shown here is derived from an EMBL/GenBank/DDBJ whole genome shotgun (WGS) entry which is preliminary data.</text>
</comment>
<dbReference type="SMART" id="SM00877">
    <property type="entry name" value="BMC"/>
    <property type="match status" value="1"/>
</dbReference>
<gene>
    <name evidence="4" type="ORF">KS419_21005</name>
</gene>
<sequence length="139" mass="15505">MKRYEAIGVLETQYFTFALELVDKVCKASNVDFLTSENYLGGRLVTIIVGGSISDVNEAVETARQICEKKESTPLKKALTITNPHEEILKFILPSSSPSSGGTDSALEETGIKKEWKVEVSQKVEPKRTRKRKPKSEEE</sequence>
<reference evidence="4 5" key="1">
    <citation type="submission" date="2021-06" db="EMBL/GenBank/DDBJ databases">
        <title>Bacillus sp. RD4P76, an endophyte from a halophyte.</title>
        <authorList>
            <person name="Sun J.-Q."/>
        </authorList>
    </citation>
    <scope>NUCLEOTIDE SEQUENCE [LARGE SCALE GENOMIC DNA]</scope>
    <source>
        <strain evidence="4 5">CGMCC 1.15917</strain>
    </source>
</reference>
<dbReference type="InterPro" id="IPR050575">
    <property type="entry name" value="BMC_shell"/>
</dbReference>
<dbReference type="Proteomes" id="UP000784880">
    <property type="component" value="Unassembled WGS sequence"/>
</dbReference>
<feature type="compositionally biased region" description="Basic and acidic residues" evidence="2">
    <location>
        <begin position="118"/>
        <end position="127"/>
    </location>
</feature>
<dbReference type="InterPro" id="IPR000249">
    <property type="entry name" value="BMC_dom"/>
</dbReference>
<evidence type="ECO:0000256" key="1">
    <source>
        <dbReference type="PROSITE-ProRule" id="PRU01278"/>
    </source>
</evidence>
<keyword evidence="5" id="KW-1185">Reference proteome</keyword>
<evidence type="ECO:0000259" key="3">
    <source>
        <dbReference type="PROSITE" id="PS51930"/>
    </source>
</evidence>
<dbReference type="PANTHER" id="PTHR33941">
    <property type="entry name" value="PROPANEDIOL UTILIZATION PROTEIN PDUA"/>
    <property type="match status" value="1"/>
</dbReference>
<organism evidence="4 5">
    <name type="scientific">Evansella tamaricis</name>
    <dbReference type="NCBI Taxonomy" id="2069301"/>
    <lineage>
        <taxon>Bacteria</taxon>
        <taxon>Bacillati</taxon>
        <taxon>Bacillota</taxon>
        <taxon>Bacilli</taxon>
        <taxon>Bacillales</taxon>
        <taxon>Bacillaceae</taxon>
        <taxon>Evansella</taxon>
    </lineage>
</organism>
<proteinExistence type="inferred from homology"/>
<comment type="similarity">
    <text evidence="1">Belongs to the bacterial microcompartments protein family.</text>
</comment>
<dbReference type="CDD" id="cd06169">
    <property type="entry name" value="BMC"/>
    <property type="match status" value="1"/>
</dbReference>
<feature type="compositionally biased region" description="Basic residues" evidence="2">
    <location>
        <begin position="128"/>
        <end position="139"/>
    </location>
</feature>
<name>A0ABS6JKW2_9BACI</name>